<dbReference type="PROSITE" id="PS51644">
    <property type="entry name" value="HTH_OST"/>
    <property type="match status" value="2"/>
</dbReference>
<name>A0A8K0ND84_COCNU</name>
<feature type="region of interest" description="Disordered" evidence="1">
    <location>
        <begin position="848"/>
        <end position="884"/>
    </location>
</feature>
<dbReference type="PANTHER" id="PTHR14379:SF6">
    <property type="entry name" value="EMB|CAB71880.1"/>
    <property type="match status" value="1"/>
</dbReference>
<proteinExistence type="predicted"/>
<organism evidence="3 4">
    <name type="scientific">Cocos nucifera</name>
    <name type="common">Coconut palm</name>
    <dbReference type="NCBI Taxonomy" id="13894"/>
    <lineage>
        <taxon>Eukaryota</taxon>
        <taxon>Viridiplantae</taxon>
        <taxon>Streptophyta</taxon>
        <taxon>Embryophyta</taxon>
        <taxon>Tracheophyta</taxon>
        <taxon>Spermatophyta</taxon>
        <taxon>Magnoliopsida</taxon>
        <taxon>Liliopsida</taxon>
        <taxon>Arecaceae</taxon>
        <taxon>Arecoideae</taxon>
        <taxon>Cocoseae</taxon>
        <taxon>Attaleinae</taxon>
        <taxon>Cocos</taxon>
    </lineage>
</organism>
<sequence>MVGLRELQHPGGKNSSDRSFMSDLVYWVSQNPPPVHFFLISGDRDFANILHRLRMSNYNILLASTDTAPGVLCSAATIMWPWSALVKGENISVKHFNHPPDGLYGSWYGHHKGVLDDPFSGMEQAANSQPDEYMESVSEAKPRPIPKAVVNGIRQVLSWYPEGINLSDLRIELKRNNIPIDKDFFGHKKFSHLLCSMPNVVRFIPPAPGENQPVAIGTQRRVSESVEPSPKLAKDIEISDGKGHAISRNGKTSELSPPTTISEPSPNQKETDANARIGTSTVPQGHEGVVEGRFERLWKISIGSEPSNAEPSPSSKGTDVNTFVGASTSQQQNAALVEEGLFRRIWKTLSGSRGGHSKDKNGTMHGADSATREDSNEDVASVCSCKHSEKPKSEEKKAARPKNDPSGLMGCGLSSSDASKSHAMDKTVEPLEEHIGAADMRMGFFSWMASWWRSWKYGAKGQEDSVASIREVLDNEERIVQSESVKTLTDDSCRPEAHDLFSKVYFWDALESFLLASKGSDIILKSRTRGQLVQNLQKEGPWVLKDLKENHLLQLVDLLISDKKWVEESASQTFPFKVTFPAKRRCVPSDAHGSNGLSSLFSGRMSQSSLQSLPEQEKQAQISRPLGSSYNESVDSKPPQNFSELKAWFQKTFNATEGVEPEDFKRLFESTFDRRLFCSSYGYLTVQSLIAACSADNVSNQGIKKRPPSREEVLSDCHRVLKELLEEYPDGFNMSIIRPTFIQRYGYVLDYQMLGYPKFVSLLQIMPGVRIESPYILPAEKLSDSSLEKQAIGETPFDSLEGDKGKVISKENEGKYGEEHVWEELGPVSDTVIHEGGNLTEEMDKQVSFDEASLSDEEFTDTEDDTPRHFGESEGKSRKSDEESSLLQILDSWYSSKEAGEKDQAQAVDGLVDCSRSNAENPVDLKSRDSQLKVRPPKRYSFVSESRDDEKEKLVKSILGSLKKAGDSRLQS</sequence>
<dbReference type="EMBL" id="CM017886">
    <property type="protein sequence ID" value="KAG1369805.1"/>
    <property type="molecule type" value="Genomic_DNA"/>
</dbReference>
<feature type="domain" description="HTH OST-type" evidence="2">
    <location>
        <begin position="145"/>
        <end position="220"/>
    </location>
</feature>
<dbReference type="Proteomes" id="UP000797356">
    <property type="component" value="Chromosome 15"/>
</dbReference>
<feature type="compositionally biased region" description="Polar residues" evidence="1">
    <location>
        <begin position="249"/>
        <end position="268"/>
    </location>
</feature>
<evidence type="ECO:0000313" key="3">
    <source>
        <dbReference type="EMBL" id="KAG1369805.1"/>
    </source>
</evidence>
<dbReference type="InterPro" id="IPR024768">
    <property type="entry name" value="Marf1"/>
</dbReference>
<feature type="region of interest" description="Disordered" evidence="1">
    <location>
        <begin position="350"/>
        <end position="423"/>
    </location>
</feature>
<feature type="compositionally biased region" description="Polar residues" evidence="1">
    <location>
        <begin position="619"/>
        <end position="638"/>
    </location>
</feature>
<dbReference type="Pfam" id="PF01936">
    <property type="entry name" value="NYN"/>
    <property type="match status" value="1"/>
</dbReference>
<dbReference type="PANTHER" id="PTHR14379">
    <property type="entry name" value="LIMKAIN B LKAP"/>
    <property type="match status" value="1"/>
</dbReference>
<dbReference type="AlphaFoldDB" id="A0A8K0ND84"/>
<feature type="compositionally biased region" description="Basic and acidic residues" evidence="1">
    <location>
        <begin position="923"/>
        <end position="932"/>
    </location>
</feature>
<evidence type="ECO:0000259" key="2">
    <source>
        <dbReference type="PROSITE" id="PS51644"/>
    </source>
</evidence>
<evidence type="ECO:0000256" key="1">
    <source>
        <dbReference type="SAM" id="MobiDB-lite"/>
    </source>
</evidence>
<accession>A0A8K0ND84</accession>
<dbReference type="GO" id="GO:0010468">
    <property type="term" value="P:regulation of gene expression"/>
    <property type="evidence" value="ECO:0007669"/>
    <property type="project" value="InterPro"/>
</dbReference>
<reference evidence="3" key="1">
    <citation type="journal article" date="2017" name="Gigascience">
        <title>The genome draft of coconut (Cocos nucifera).</title>
        <authorList>
            <person name="Xiao Y."/>
            <person name="Xu P."/>
            <person name="Fan H."/>
            <person name="Baudouin L."/>
            <person name="Xia W."/>
            <person name="Bocs S."/>
            <person name="Xu J."/>
            <person name="Li Q."/>
            <person name="Guo A."/>
            <person name="Zhou L."/>
            <person name="Li J."/>
            <person name="Wu Y."/>
            <person name="Ma Z."/>
            <person name="Armero A."/>
            <person name="Issali A.E."/>
            <person name="Liu N."/>
            <person name="Peng M."/>
            <person name="Yang Y."/>
        </authorList>
    </citation>
    <scope>NUCLEOTIDE SEQUENCE</scope>
    <source>
        <tissue evidence="3">Spear leaf of Hainan Tall coconut</tissue>
    </source>
</reference>
<dbReference type="InterPro" id="IPR021139">
    <property type="entry name" value="NYN"/>
</dbReference>
<dbReference type="OrthoDB" id="549353at2759"/>
<dbReference type="InterPro" id="IPR025605">
    <property type="entry name" value="OST-HTH/LOTUS_dom"/>
</dbReference>
<evidence type="ECO:0000313" key="4">
    <source>
        <dbReference type="Proteomes" id="UP000797356"/>
    </source>
</evidence>
<dbReference type="Gene3D" id="3.30.420.610">
    <property type="entry name" value="LOTUS domain-like"/>
    <property type="match status" value="2"/>
</dbReference>
<feature type="compositionally biased region" description="Basic and acidic residues" evidence="1">
    <location>
        <begin position="386"/>
        <end position="403"/>
    </location>
</feature>
<dbReference type="Pfam" id="PF12872">
    <property type="entry name" value="OST-HTH"/>
    <property type="match status" value="2"/>
</dbReference>
<keyword evidence="4" id="KW-1185">Reference proteome</keyword>
<protein>
    <submittedName>
        <fullName evidence="3">Putative Limkain-b1</fullName>
    </submittedName>
</protein>
<feature type="region of interest" description="Disordered" evidence="1">
    <location>
        <begin position="898"/>
        <end position="946"/>
    </location>
</feature>
<feature type="region of interest" description="Disordered" evidence="1">
    <location>
        <begin position="210"/>
        <end position="285"/>
    </location>
</feature>
<comment type="caution">
    <text evidence="3">The sequence shown here is derived from an EMBL/GenBank/DDBJ whole genome shotgun (WGS) entry which is preliminary data.</text>
</comment>
<dbReference type="GO" id="GO:0004540">
    <property type="term" value="F:RNA nuclease activity"/>
    <property type="evidence" value="ECO:0007669"/>
    <property type="project" value="InterPro"/>
</dbReference>
<dbReference type="GO" id="GO:0005777">
    <property type="term" value="C:peroxisome"/>
    <property type="evidence" value="ECO:0007669"/>
    <property type="project" value="InterPro"/>
</dbReference>
<reference evidence="3" key="2">
    <citation type="submission" date="2019-07" db="EMBL/GenBank/DDBJ databases">
        <authorList>
            <person name="Yang Y."/>
            <person name="Bocs S."/>
            <person name="Baudouin L."/>
        </authorList>
    </citation>
    <scope>NUCLEOTIDE SEQUENCE</scope>
    <source>
        <tissue evidence="3">Spear leaf of Hainan Tall coconut</tissue>
    </source>
</reference>
<dbReference type="InterPro" id="IPR041966">
    <property type="entry name" value="LOTUS-like"/>
</dbReference>
<gene>
    <name evidence="3" type="ORF">COCNU_15G001710</name>
</gene>
<feature type="compositionally biased region" description="Basic and acidic residues" evidence="1">
    <location>
        <begin position="232"/>
        <end position="243"/>
    </location>
</feature>
<dbReference type="CDD" id="cd08824">
    <property type="entry name" value="LOTUS"/>
    <property type="match status" value="1"/>
</dbReference>
<feature type="region of interest" description="Disordered" evidence="1">
    <location>
        <begin position="612"/>
        <end position="638"/>
    </location>
</feature>
<feature type="compositionally biased region" description="Acidic residues" evidence="1">
    <location>
        <begin position="853"/>
        <end position="864"/>
    </location>
</feature>
<feature type="domain" description="HTH OST-type" evidence="2">
    <location>
        <begin position="713"/>
        <end position="787"/>
    </location>
</feature>
<feature type="compositionally biased region" description="Basic and acidic residues" evidence="1">
    <location>
        <begin position="865"/>
        <end position="882"/>
    </location>
</feature>